<dbReference type="PANTHER" id="PTHR33989:SF4">
    <property type="entry name" value="PTS SYSTEM N,N'-DIACETYLCHITOBIOSE-SPECIFIC EIIC COMPONENT"/>
    <property type="match status" value="1"/>
</dbReference>
<keyword evidence="5 9" id="KW-0812">Transmembrane</keyword>
<evidence type="ECO:0000256" key="4">
    <source>
        <dbReference type="ARBA" id="ARBA00022597"/>
    </source>
</evidence>
<keyword evidence="2 8" id="KW-0813">Transport</keyword>
<feature type="transmembrane region" description="Helical" evidence="9">
    <location>
        <begin position="170"/>
        <end position="187"/>
    </location>
</feature>
<feature type="transmembrane region" description="Helical" evidence="9">
    <location>
        <begin position="208"/>
        <end position="232"/>
    </location>
</feature>
<reference evidence="11 12" key="1">
    <citation type="submission" date="2019-04" db="EMBL/GenBank/DDBJ databases">
        <title>Microbes associate with the intestines of laboratory mice.</title>
        <authorList>
            <person name="Navarre W."/>
            <person name="Wong E."/>
            <person name="Huang K."/>
            <person name="Tropini C."/>
            <person name="Ng K."/>
            <person name="Yu B."/>
        </authorList>
    </citation>
    <scope>NUCLEOTIDE SEQUENCE [LARGE SCALE GENOMIC DNA]</scope>
    <source>
        <strain evidence="11 12">NM50_B9-20</strain>
    </source>
</reference>
<dbReference type="PROSITE" id="PS51105">
    <property type="entry name" value="PTS_EIIC_TYPE_3"/>
    <property type="match status" value="1"/>
</dbReference>
<evidence type="ECO:0000256" key="5">
    <source>
        <dbReference type="ARBA" id="ARBA00022692"/>
    </source>
</evidence>
<feature type="transmembrane region" description="Helical" evidence="9">
    <location>
        <begin position="92"/>
        <end position="109"/>
    </location>
</feature>
<name>A0A4S2DAX2_9CLOT</name>
<evidence type="ECO:0000256" key="8">
    <source>
        <dbReference type="PIRNR" id="PIRNR006351"/>
    </source>
</evidence>
<dbReference type="GO" id="GO:0009401">
    <property type="term" value="P:phosphoenolpyruvate-dependent sugar phosphotransferase system"/>
    <property type="evidence" value="ECO:0007669"/>
    <property type="project" value="InterPro"/>
</dbReference>
<dbReference type="GO" id="GO:0008982">
    <property type="term" value="F:protein-N(PI)-phosphohistidine-sugar phosphotransferase activity"/>
    <property type="evidence" value="ECO:0007669"/>
    <property type="project" value="UniProtKB-UniRule"/>
</dbReference>
<evidence type="ECO:0000256" key="9">
    <source>
        <dbReference type="SAM" id="Phobius"/>
    </source>
</evidence>
<protein>
    <recommendedName>
        <fullName evidence="8">Permease IIC component</fullName>
    </recommendedName>
</protein>
<comment type="subcellular location">
    <subcellularLocation>
        <location evidence="1">Cell membrane</location>
        <topology evidence="1">Multi-pass membrane protein</topology>
    </subcellularLocation>
</comment>
<dbReference type="Proteomes" id="UP000306888">
    <property type="component" value="Unassembled WGS sequence"/>
</dbReference>
<dbReference type="Pfam" id="PF02378">
    <property type="entry name" value="PTS_EIIC"/>
    <property type="match status" value="1"/>
</dbReference>
<keyword evidence="7 8" id="KW-0472">Membrane</keyword>
<dbReference type="OrthoDB" id="1641940at2"/>
<dbReference type="AlphaFoldDB" id="A0A4S2DAX2"/>
<evidence type="ECO:0000256" key="2">
    <source>
        <dbReference type="ARBA" id="ARBA00022448"/>
    </source>
</evidence>
<evidence type="ECO:0000259" key="10">
    <source>
        <dbReference type="PROSITE" id="PS51105"/>
    </source>
</evidence>
<keyword evidence="12" id="KW-1185">Reference proteome</keyword>
<feature type="transmembrane region" description="Helical" evidence="9">
    <location>
        <begin position="300"/>
        <end position="321"/>
    </location>
</feature>
<dbReference type="PIRSF" id="PIRSF006351">
    <property type="entry name" value="PTS_EIIC-Cellobiose"/>
    <property type="match status" value="1"/>
</dbReference>
<dbReference type="InterPro" id="IPR004796">
    <property type="entry name" value="PTS_IIC_cello"/>
</dbReference>
<dbReference type="EMBL" id="SRYR01000022">
    <property type="protein sequence ID" value="TGY38967.1"/>
    <property type="molecule type" value="Genomic_DNA"/>
</dbReference>
<gene>
    <name evidence="11" type="ORF">E5347_16510</name>
</gene>
<feature type="transmembrane region" description="Helical" evidence="9">
    <location>
        <begin position="266"/>
        <end position="288"/>
    </location>
</feature>
<evidence type="ECO:0000256" key="6">
    <source>
        <dbReference type="ARBA" id="ARBA00022989"/>
    </source>
</evidence>
<feature type="transmembrane region" description="Helical" evidence="9">
    <location>
        <begin position="333"/>
        <end position="353"/>
    </location>
</feature>
<comment type="function">
    <text evidence="8">The phosphoenolpyruvate-dependent sugar phosphotransferase system (PTS), a major carbohydrate active -transport system, catalyzes the phosphorylation of incoming sugar substrates concomitant with their translocation across the cell membrane.</text>
</comment>
<dbReference type="GO" id="GO:0005886">
    <property type="term" value="C:plasma membrane"/>
    <property type="evidence" value="ECO:0007669"/>
    <property type="project" value="UniProtKB-SubCell"/>
</dbReference>
<evidence type="ECO:0000256" key="1">
    <source>
        <dbReference type="ARBA" id="ARBA00004651"/>
    </source>
</evidence>
<evidence type="ECO:0000256" key="7">
    <source>
        <dbReference type="ARBA" id="ARBA00023136"/>
    </source>
</evidence>
<keyword evidence="3 8" id="KW-1003">Cell membrane</keyword>
<dbReference type="InterPro" id="IPR051088">
    <property type="entry name" value="PTS_Sugar-EIIC/EIIB"/>
</dbReference>
<feature type="transmembrane region" description="Helical" evidence="9">
    <location>
        <begin position="130"/>
        <end position="150"/>
    </location>
</feature>
<dbReference type="PANTHER" id="PTHR33989">
    <property type="match status" value="1"/>
</dbReference>
<feature type="domain" description="PTS EIIC type-3" evidence="10">
    <location>
        <begin position="8"/>
        <end position="394"/>
    </location>
</feature>
<organism evidence="11 12">
    <name type="scientific">Clostridium sartagoforme</name>
    <dbReference type="NCBI Taxonomy" id="84031"/>
    <lineage>
        <taxon>Bacteria</taxon>
        <taxon>Bacillati</taxon>
        <taxon>Bacillota</taxon>
        <taxon>Clostridia</taxon>
        <taxon>Eubacteriales</taxon>
        <taxon>Clostridiaceae</taxon>
        <taxon>Clostridium</taxon>
    </lineage>
</organism>
<evidence type="ECO:0000313" key="12">
    <source>
        <dbReference type="Proteomes" id="UP000306888"/>
    </source>
</evidence>
<keyword evidence="4 8" id="KW-0762">Sugar transport</keyword>
<proteinExistence type="predicted"/>
<evidence type="ECO:0000313" key="11">
    <source>
        <dbReference type="EMBL" id="TGY38967.1"/>
    </source>
</evidence>
<keyword evidence="6 9" id="KW-1133">Transmembrane helix</keyword>
<comment type="caution">
    <text evidence="11">The sequence shown here is derived from an EMBL/GenBank/DDBJ whole genome shotgun (WGS) entry which is preliminary data.</text>
</comment>
<accession>A0A4S2DAX2</accession>
<feature type="transmembrane region" description="Helical" evidence="9">
    <location>
        <begin position="63"/>
        <end position="86"/>
    </location>
</feature>
<dbReference type="InterPro" id="IPR003352">
    <property type="entry name" value="PTS_EIIC"/>
</dbReference>
<feature type="transmembrane region" description="Helical" evidence="9">
    <location>
        <begin position="24"/>
        <end position="51"/>
    </location>
</feature>
<evidence type="ECO:0000256" key="3">
    <source>
        <dbReference type="ARBA" id="ARBA00022475"/>
    </source>
</evidence>
<dbReference type="RefSeq" id="WP_136008322.1">
    <property type="nucleotide sequence ID" value="NZ_SRYR01000022.1"/>
</dbReference>
<dbReference type="InterPro" id="IPR004501">
    <property type="entry name" value="PTS_EIIC_3"/>
</dbReference>
<dbReference type="GO" id="GO:1902815">
    <property type="term" value="P:N,N'-diacetylchitobiose import"/>
    <property type="evidence" value="ECO:0007669"/>
    <property type="project" value="TreeGrafter"/>
</dbReference>
<sequence>MKSFIKFLENKFAPKMNKFAENKWIQIISTGIMLVLPTIFLGSIISIYNIIRGYVPVIPDIQPIYNFSFGLYSLILAFLVGYQGMIKLGHKEYQICSGIIGLSTFLMMLNPTLDNGTISFEFSRLGPKGILIAFLAGLLASVILNIYAKINPFKNVTSIPEFILKWLNQIIPTFFALCITMIVVHNLKIDIFVAVTKLFEPINQFGQTLPGFILICFTPVVLYSLGISSWLLSPIYTPIMLEGITANIEALNSGLQPMNIVTQETIFVGFVWIGGMGATMSLVLLMLRARSKKLRTMGKVFLIPSLFNINEPVIFGAPVAFNPYLMPPMWINGIVGPIITWIFMKGGLVNIPAKLLTGVKLPMPISSVLVTSDLRAIILWAVLLVVYTIVWYPFFKAYDSSLCVENNKTRKDDIIG</sequence>
<feature type="transmembrane region" description="Helical" evidence="9">
    <location>
        <begin position="374"/>
        <end position="394"/>
    </location>
</feature>